<keyword evidence="9" id="KW-1185">Reference proteome</keyword>
<keyword evidence="8" id="KW-0762">Sugar transport</keyword>
<keyword evidence="5 6" id="KW-0472">Membrane</keyword>
<keyword evidence="4 6" id="KW-1133">Transmembrane helix</keyword>
<dbReference type="InterPro" id="IPR036259">
    <property type="entry name" value="MFS_trans_sf"/>
</dbReference>
<feature type="transmembrane region" description="Helical" evidence="6">
    <location>
        <begin position="285"/>
        <end position="310"/>
    </location>
</feature>
<dbReference type="PROSITE" id="PS00217">
    <property type="entry name" value="SUGAR_TRANSPORT_2"/>
    <property type="match status" value="1"/>
</dbReference>
<evidence type="ECO:0000256" key="2">
    <source>
        <dbReference type="ARBA" id="ARBA00022448"/>
    </source>
</evidence>
<feature type="transmembrane region" description="Helical" evidence="6">
    <location>
        <begin position="248"/>
        <end position="273"/>
    </location>
</feature>
<evidence type="ECO:0000256" key="4">
    <source>
        <dbReference type="ARBA" id="ARBA00022989"/>
    </source>
</evidence>
<dbReference type="InterPro" id="IPR005828">
    <property type="entry name" value="MFS_sugar_transport-like"/>
</dbReference>
<dbReference type="InterPro" id="IPR005829">
    <property type="entry name" value="Sugar_transporter_CS"/>
</dbReference>
<evidence type="ECO:0000313" key="9">
    <source>
        <dbReference type="Proteomes" id="UP000728185"/>
    </source>
</evidence>
<dbReference type="SUPFAM" id="SSF103473">
    <property type="entry name" value="MFS general substrate transporter"/>
    <property type="match status" value="1"/>
</dbReference>
<dbReference type="Pfam" id="PF00083">
    <property type="entry name" value="Sugar_tr"/>
    <property type="match status" value="1"/>
</dbReference>
<dbReference type="OrthoDB" id="4540492at2759"/>
<comment type="subcellular location">
    <subcellularLocation>
        <location evidence="1">Membrane</location>
        <topology evidence="1">Multi-pass membrane protein</topology>
    </subcellularLocation>
</comment>
<dbReference type="PANTHER" id="PTHR23503:SF8">
    <property type="entry name" value="FACILITATED GLUCOSE TRANSPORTER PROTEIN 1"/>
    <property type="match status" value="1"/>
</dbReference>
<dbReference type="Proteomes" id="UP000728185">
    <property type="component" value="Unassembled WGS sequence"/>
</dbReference>
<evidence type="ECO:0000259" key="7">
    <source>
        <dbReference type="PROSITE" id="PS50850"/>
    </source>
</evidence>
<feature type="domain" description="Major facilitator superfamily (MFS) profile" evidence="7">
    <location>
        <begin position="1"/>
        <end position="321"/>
    </location>
</feature>
<evidence type="ECO:0000313" key="8">
    <source>
        <dbReference type="EMBL" id="KAA0196378.1"/>
    </source>
</evidence>
<sequence>MIIVGRLMIGLACGAFTSIGPTYLYEVSPPAVRGTAGSLNQLMCVFSLVLSQLLGLKEAMNTEKLWPILLGLNAVPCVITSICLFLVPESPRYLFIVRNDAISAKRALYEIGRSREMVEFEVDEMIRELETAQQKISLPTFFRTPHLRWGLLVALVCQVGQQLSGLNGLLYYSETLFTQNGLTTDQAVYATIGLGLALFFASLASTLVMDRLGRRVLLIAGLLVSLLSLIIFTVCLVIHHSVGAQLPVYVAIAATYVFVIGFGLGPGPIPWLITAEMFTQESRDAAVSMSVAVNWLCNIVIGLVFLELLVSSFSPSLSPSF</sequence>
<dbReference type="EMBL" id="LUCM01003062">
    <property type="protein sequence ID" value="KAA0196378.1"/>
    <property type="molecule type" value="Genomic_DNA"/>
</dbReference>
<evidence type="ECO:0000256" key="3">
    <source>
        <dbReference type="ARBA" id="ARBA00022692"/>
    </source>
</evidence>
<dbReference type="Gene3D" id="1.20.1250.20">
    <property type="entry name" value="MFS general substrate transporter like domains"/>
    <property type="match status" value="1"/>
</dbReference>
<feature type="transmembrane region" description="Helical" evidence="6">
    <location>
        <begin position="216"/>
        <end position="242"/>
    </location>
</feature>
<comment type="caution">
    <text evidence="8">The sequence shown here is derived from an EMBL/GenBank/DDBJ whole genome shotgun (WGS) entry which is preliminary data.</text>
</comment>
<organism evidence="8 9">
    <name type="scientific">Fasciolopsis buskii</name>
    <dbReference type="NCBI Taxonomy" id="27845"/>
    <lineage>
        <taxon>Eukaryota</taxon>
        <taxon>Metazoa</taxon>
        <taxon>Spiralia</taxon>
        <taxon>Lophotrochozoa</taxon>
        <taxon>Platyhelminthes</taxon>
        <taxon>Trematoda</taxon>
        <taxon>Digenea</taxon>
        <taxon>Plagiorchiida</taxon>
        <taxon>Echinostomata</taxon>
        <taxon>Echinostomatoidea</taxon>
        <taxon>Fasciolidae</taxon>
        <taxon>Fasciolopsis</taxon>
    </lineage>
</organism>
<reference evidence="8" key="1">
    <citation type="submission" date="2019-05" db="EMBL/GenBank/DDBJ databases">
        <title>Annotation for the trematode Fasciolopsis buski.</title>
        <authorList>
            <person name="Choi Y.-J."/>
        </authorList>
    </citation>
    <scope>NUCLEOTIDE SEQUENCE</scope>
    <source>
        <strain evidence="8">HT</strain>
        <tissue evidence="8">Whole worm</tissue>
    </source>
</reference>
<dbReference type="GO" id="GO:0015149">
    <property type="term" value="F:hexose transmembrane transporter activity"/>
    <property type="evidence" value="ECO:0007669"/>
    <property type="project" value="TreeGrafter"/>
</dbReference>
<evidence type="ECO:0000256" key="5">
    <source>
        <dbReference type="ARBA" id="ARBA00023136"/>
    </source>
</evidence>
<dbReference type="InterPro" id="IPR020846">
    <property type="entry name" value="MFS_dom"/>
</dbReference>
<evidence type="ECO:0000256" key="6">
    <source>
        <dbReference type="SAM" id="Phobius"/>
    </source>
</evidence>
<dbReference type="InterPro" id="IPR003663">
    <property type="entry name" value="Sugar/inositol_transpt"/>
</dbReference>
<accession>A0A8E0S0R4</accession>
<proteinExistence type="predicted"/>
<dbReference type="PANTHER" id="PTHR23503">
    <property type="entry name" value="SOLUTE CARRIER FAMILY 2"/>
    <property type="match status" value="1"/>
</dbReference>
<gene>
    <name evidence="8" type="ORF">FBUS_11097</name>
</gene>
<dbReference type="GO" id="GO:0016020">
    <property type="term" value="C:membrane"/>
    <property type="evidence" value="ECO:0007669"/>
    <property type="project" value="UniProtKB-SubCell"/>
</dbReference>
<evidence type="ECO:0000256" key="1">
    <source>
        <dbReference type="ARBA" id="ARBA00004141"/>
    </source>
</evidence>
<dbReference type="PROSITE" id="PS50850">
    <property type="entry name" value="MFS"/>
    <property type="match status" value="1"/>
</dbReference>
<feature type="transmembrane region" description="Helical" evidence="6">
    <location>
        <begin position="187"/>
        <end position="209"/>
    </location>
</feature>
<feature type="transmembrane region" description="Helical" evidence="6">
    <location>
        <begin position="7"/>
        <end position="25"/>
    </location>
</feature>
<feature type="transmembrane region" description="Helical" evidence="6">
    <location>
        <begin position="68"/>
        <end position="87"/>
    </location>
</feature>
<dbReference type="InterPro" id="IPR045263">
    <property type="entry name" value="GLUT"/>
</dbReference>
<name>A0A8E0S0R4_9TREM</name>
<keyword evidence="3 6" id="KW-0812">Transmembrane</keyword>
<dbReference type="PRINTS" id="PR00171">
    <property type="entry name" value="SUGRTRNSPORT"/>
</dbReference>
<protein>
    <submittedName>
        <fullName evidence="8">Glucose transporter type 1 isoform x4</fullName>
    </submittedName>
</protein>
<dbReference type="AlphaFoldDB" id="A0A8E0S0R4"/>
<keyword evidence="2" id="KW-0813">Transport</keyword>